<feature type="region of interest" description="Disordered" evidence="1">
    <location>
        <begin position="24"/>
        <end position="66"/>
    </location>
</feature>
<reference evidence="3" key="1">
    <citation type="journal article" date="2019" name="Int. J. Syst. Evol. Microbiol.">
        <title>The Global Catalogue of Microorganisms (GCM) 10K type strain sequencing project: providing services to taxonomists for standard genome sequencing and annotation.</title>
        <authorList>
            <consortium name="The Broad Institute Genomics Platform"/>
            <consortium name="The Broad Institute Genome Sequencing Center for Infectious Disease"/>
            <person name="Wu L."/>
            <person name="Ma J."/>
        </authorList>
    </citation>
    <scope>NUCLEOTIDE SEQUENCE [LARGE SCALE GENOMIC DNA]</scope>
    <source>
        <strain evidence="3">CCUG 62974</strain>
    </source>
</reference>
<name>A0ABW3DI65_9ACTN</name>
<evidence type="ECO:0000256" key="1">
    <source>
        <dbReference type="SAM" id="MobiDB-lite"/>
    </source>
</evidence>
<feature type="compositionally biased region" description="Low complexity" evidence="1">
    <location>
        <begin position="42"/>
        <end position="54"/>
    </location>
</feature>
<dbReference type="EMBL" id="JBHTHX010000035">
    <property type="protein sequence ID" value="MFD0883414.1"/>
    <property type="molecule type" value="Genomic_DNA"/>
</dbReference>
<proteinExistence type="predicted"/>
<keyword evidence="3" id="KW-1185">Reference proteome</keyword>
<feature type="compositionally biased region" description="Pro residues" evidence="1">
    <location>
        <begin position="30"/>
        <end position="41"/>
    </location>
</feature>
<feature type="region of interest" description="Disordered" evidence="1">
    <location>
        <begin position="115"/>
        <end position="141"/>
    </location>
</feature>
<evidence type="ECO:0008006" key="4">
    <source>
        <dbReference type="Google" id="ProtNLM"/>
    </source>
</evidence>
<comment type="caution">
    <text evidence="2">The sequence shown here is derived from an EMBL/GenBank/DDBJ whole genome shotgun (WGS) entry which is preliminary data.</text>
</comment>
<accession>A0ABW3DI65</accession>
<evidence type="ECO:0000313" key="2">
    <source>
        <dbReference type="EMBL" id="MFD0883414.1"/>
    </source>
</evidence>
<gene>
    <name evidence="2" type="ORF">ACFQ08_02420</name>
</gene>
<dbReference type="Proteomes" id="UP001597024">
    <property type="component" value="Unassembled WGS sequence"/>
</dbReference>
<sequence>MTDSGQLGAPGGLGAAFGGSAAGGLGGILPPKPPGAPPASPVPRSAAPAPTTVSAPPPQADSDEFDDATYPVAVYLLPSAIQAAAAYRTKTQVDSATVVYDAIDAVRDQLGDLVATRQASSRPPDSLFPGRRESSQVSARRGRGGRRRLWFFQATETELKVLDQLQTTSGARSRSELVSTAVEAYLLVRRRKSR</sequence>
<protein>
    <recommendedName>
        <fullName evidence="4">Ribbon-helix-helix protein CopG domain-containing protein</fullName>
    </recommendedName>
</protein>
<organism evidence="2 3">
    <name type="scientific">Streptosporangium algeriense</name>
    <dbReference type="NCBI Taxonomy" id="1682748"/>
    <lineage>
        <taxon>Bacteria</taxon>
        <taxon>Bacillati</taxon>
        <taxon>Actinomycetota</taxon>
        <taxon>Actinomycetes</taxon>
        <taxon>Streptosporangiales</taxon>
        <taxon>Streptosporangiaceae</taxon>
        <taxon>Streptosporangium</taxon>
    </lineage>
</organism>
<evidence type="ECO:0000313" key="3">
    <source>
        <dbReference type="Proteomes" id="UP001597024"/>
    </source>
</evidence>